<evidence type="ECO:0000259" key="6">
    <source>
        <dbReference type="PROSITE" id="PS51700"/>
    </source>
</evidence>
<dbReference type="Gene3D" id="1.25.40.10">
    <property type="entry name" value="Tetratricopeptide repeat domain"/>
    <property type="match status" value="1"/>
</dbReference>
<comment type="catalytic activity">
    <reaction evidence="1">
        <text>All bonds known to be hydrolyzed by this endopeptidase have arginine in P1 and an acidic residue in P4. P6 is often occupied by an acidic residue or by a hydroxy-amino-acid residue, the phosphorylation of which enhances cleavage.</text>
        <dbReference type="EC" id="3.4.22.49"/>
    </reaction>
</comment>
<sequence length="2105" mass="231323">MAAKDKTTRARIDNIKADLRSTSTCSNATAISLQELLLKNKEEPVEKENVRVKVQASARRKAETTTADATKQTSNALAPKEKYILATEVANATLKTLADALKNPPPTPASRPSSQSKTTTSDDARKPTRPRPGHGKAASVSQRPLKERSVSQLNNSPQKRPIRRSSSYSSLLTTGPDAGLVATAECARVAFAYLGTPEAMKVLGKDSQELQYENGLLVLIGKLVALGLDNLAIKELRILKKRLDTFSGRGTGKKGPGAEYKKAGPQRAVATEKESLASLLDFGTVDLNSPTLPLIANLQTYTLRIIARIKRPRIVEAAWEYLNLANPSSPANIILHMAKTPSGGPKAARQLESLAQTLLALCPSISSACDSSPLQPSPDVVLRLQHLAFSIRKQWWSLVKHQGNEEQELSEPFAKCVIAFARRSQLSPEENYKLAESLYMDLVGEQRDVTSEGDGPTTVIKKTLSSLAQAAGLSDEALRWLGSSRSSPTSSASAAKQAARLIRIATVSTEAFLKGDYKTDLGETFTSALDALNGSLGGSLSDLETLFMEVNSLRRTATRLLVARLSKSVDIVECPSIEQHAVSIIASSIRFSARFIGARLTVEVDSKAQLRQNERVAMAWKCLKSMIDSGLACCKQTIESEDQWKELDTLLQESLHILQRFEEEYEADATSKTQELELIRSCMVKLSNAYWAVHLQLRKARVDTECIVTAMQRSINLVQSRPQLDKEAAHLSMKLEQLGETLDNLDRADGSRKAFAQCIQTQLNLTTSQILSELAAKYPIQKVFDCDGPLRIVARVLKSYHRSFLKYGIRTEGELAFYDDQDLQAGTRGALLEWQLTLYLRSLSKNRQWDHNLNKSVTSLAEGLQDVYAPEIYPLRNLRLFIQLLHLSQSHPYILPKESVPSMVSPADVSVAAGSEDIGLKPSLGHLKALHGLKSLMQQPTLETVALRECFSVWESLVNSASSWDVLATHLDDVEDWLQDLHACVELLNAKGEEYLALPILHVLVKIYELQKSSEVSDLVIALCTLGLQFLRLGYTGKAGLSFAKAEALIEHQNTSAETKLRWHIGYAEYLLAIGNVAKCGTIMATAQSIALGNHQFMDLAKPTTTLSGRIRFNRILADASYVYSLLATATGSYQEAARHARQCVSLNRRIWAALESRSNVKKTITTNDVESNVEGSNGAFDPLSSMRNDKGMPLVMSVTHDALSGPDFWSLVPALYRAMMQHSQIFAHQGLLHESVFVAEQAEKVASATSSPTLMTDNASWRADCWAQSGRIDKAETILESISQFSTRTCLSIAGYRSALARIQHSTGQYKEEVASYDSLQQLLRDLESPSYIKSLETFSLSIDSLAEQMSNITLDTTKVPVAKPSTRGRKPAIKPTPRTAPKSAAVPRTKARTAAAAQAAPKARLQLITTTAPETNSVADQCSTLCVLQASFMDRGVLASIMQDDLANAMDFLARAETLQSGLSREVSHMWVTFKAKFAQSVKQIAEDITVSTLPESTIAFPAISTGERRLSEGVSQKRAAPATSVTAKGVRAKKQKKEDFLSTLHLAREHLVEAYTLAVNNGSNYLFQQICMALGHVTVLLSAVSGAELSKSLHPLYAAYMSVSDFQRDYVDIIPESWTAVSLALNEARDELYITRFEGGMPPFVLRLPLARHASREMDEEQFSFEDGKRDFDEIIELSDFSTRSAKDMTSREARQQWWTEREALDTRLHELLINMENIWLGGFKGDATDEENDLDEALMDLVYFVIDILQFNGERNAYDEIDLDAMVVEIHEALQAYHSAAHKLDAVSRHTILILDKNLHAFPWESMPCLEPLSISRLPSLAALRERLLAARPAGHQSNPVPGHHIHANTGGTSILNPSGDLSNTVKTLKPRLDQLQGPWKHIANRAPSEQEFEDSLRDETLVLYFGHGSGAQYVKSKSVRRLYNGQQNAEDQKPSCATTLLFGCSSVHLTENGIYEPSGMLASYLTAGAPAVVGMLWDVTDKDCDRFAVKAGELWGLWPECQDEAPVRAPKTPAKTPAKKAKGKGRVAQLVDEVEGTRGPGNGKKGKKDNGGSGDEMQLGGDRQRGLGLDEAVREARKACVLRYLNGAAAVVYGIPVYLE</sequence>
<dbReference type="GO" id="GO:0005634">
    <property type="term" value="C:nucleus"/>
    <property type="evidence" value="ECO:0007669"/>
    <property type="project" value="InterPro"/>
</dbReference>
<feature type="region of interest" description="Disordered" evidence="5">
    <location>
        <begin position="99"/>
        <end position="170"/>
    </location>
</feature>
<dbReference type="EMBL" id="JAPEUY010000004">
    <property type="protein sequence ID" value="KAJ4374260.1"/>
    <property type="molecule type" value="Genomic_DNA"/>
</dbReference>
<dbReference type="InterPro" id="IPR030397">
    <property type="entry name" value="SEPARIN_core_dom"/>
</dbReference>
<dbReference type="GO" id="GO:0051307">
    <property type="term" value="P:meiotic chromosome separation"/>
    <property type="evidence" value="ECO:0007669"/>
    <property type="project" value="TreeGrafter"/>
</dbReference>
<dbReference type="EC" id="3.4.22.49" evidence="2"/>
<dbReference type="Proteomes" id="UP001140560">
    <property type="component" value="Unassembled WGS sequence"/>
</dbReference>
<keyword evidence="3 7" id="KW-0378">Hydrolase</keyword>
<dbReference type="PANTHER" id="PTHR12792:SF0">
    <property type="entry name" value="SEPARIN"/>
    <property type="match status" value="1"/>
</dbReference>
<evidence type="ECO:0000313" key="8">
    <source>
        <dbReference type="Proteomes" id="UP001140560"/>
    </source>
</evidence>
<keyword evidence="8" id="KW-1185">Reference proteome</keyword>
<keyword evidence="4" id="KW-0159">Chromosome partition</keyword>
<feature type="compositionally biased region" description="Polar residues" evidence="5">
    <location>
        <begin position="110"/>
        <end position="119"/>
    </location>
</feature>
<feature type="region of interest" description="Disordered" evidence="5">
    <location>
        <begin position="1363"/>
        <end position="1390"/>
    </location>
</feature>
<feature type="compositionally biased region" description="Basic and acidic residues" evidence="5">
    <location>
        <begin position="42"/>
        <end position="51"/>
    </location>
</feature>
<evidence type="ECO:0000256" key="3">
    <source>
        <dbReference type="ARBA" id="ARBA00022801"/>
    </source>
</evidence>
<reference evidence="7" key="1">
    <citation type="submission" date="2022-10" db="EMBL/GenBank/DDBJ databases">
        <title>Tapping the CABI collections for fungal endophytes: first genome assemblies for Collariella, Neodidymelliopsis, Ascochyta clinopodiicola, Didymella pomorum, Didymosphaeria variabile, Neocosmospora piperis and Neocucurbitaria cava.</title>
        <authorList>
            <person name="Hill R."/>
        </authorList>
    </citation>
    <scope>NUCLEOTIDE SEQUENCE</scope>
    <source>
        <strain evidence="7">IMI 356814</strain>
    </source>
</reference>
<evidence type="ECO:0000256" key="1">
    <source>
        <dbReference type="ARBA" id="ARBA00000451"/>
    </source>
</evidence>
<evidence type="ECO:0000256" key="2">
    <source>
        <dbReference type="ARBA" id="ARBA00012489"/>
    </source>
</evidence>
<dbReference type="GO" id="GO:0006508">
    <property type="term" value="P:proteolysis"/>
    <property type="evidence" value="ECO:0007669"/>
    <property type="project" value="InterPro"/>
</dbReference>
<dbReference type="GO" id="GO:0005737">
    <property type="term" value="C:cytoplasm"/>
    <property type="evidence" value="ECO:0007669"/>
    <property type="project" value="TreeGrafter"/>
</dbReference>
<proteinExistence type="predicted"/>
<dbReference type="PROSITE" id="PS51700">
    <property type="entry name" value="SEPARIN"/>
    <property type="match status" value="1"/>
</dbReference>
<dbReference type="OrthoDB" id="10255632at2759"/>
<dbReference type="GO" id="GO:0044732">
    <property type="term" value="C:mitotic spindle pole body"/>
    <property type="evidence" value="ECO:0007669"/>
    <property type="project" value="TreeGrafter"/>
</dbReference>
<name>A0A9W8YFI3_9PLEO</name>
<feature type="compositionally biased region" description="Polar residues" evidence="5">
    <location>
        <begin position="64"/>
        <end position="76"/>
    </location>
</feature>
<organism evidence="7 8">
    <name type="scientific">Neocucurbitaria cava</name>
    <dbReference type="NCBI Taxonomy" id="798079"/>
    <lineage>
        <taxon>Eukaryota</taxon>
        <taxon>Fungi</taxon>
        <taxon>Dikarya</taxon>
        <taxon>Ascomycota</taxon>
        <taxon>Pezizomycotina</taxon>
        <taxon>Dothideomycetes</taxon>
        <taxon>Pleosporomycetidae</taxon>
        <taxon>Pleosporales</taxon>
        <taxon>Pleosporineae</taxon>
        <taxon>Cucurbitariaceae</taxon>
        <taxon>Neocucurbitaria</taxon>
    </lineage>
</organism>
<dbReference type="InterPro" id="IPR005314">
    <property type="entry name" value="Peptidase_C50"/>
</dbReference>
<dbReference type="InterPro" id="IPR011990">
    <property type="entry name" value="TPR-like_helical_dom_sf"/>
</dbReference>
<dbReference type="Pfam" id="PF03568">
    <property type="entry name" value="Separin_C"/>
    <property type="match status" value="2"/>
</dbReference>
<accession>A0A9W8YFI3</accession>
<dbReference type="PANTHER" id="PTHR12792">
    <property type="entry name" value="EXTRA SPINDLE POLES 1-RELATED"/>
    <property type="match status" value="1"/>
</dbReference>
<gene>
    <name evidence="7" type="primary">ESP1</name>
    <name evidence="7" type="ORF">N0V83_003001</name>
</gene>
<dbReference type="SUPFAM" id="SSF48452">
    <property type="entry name" value="TPR-like"/>
    <property type="match status" value="1"/>
</dbReference>
<feature type="region of interest" description="Disordered" evidence="5">
    <location>
        <begin position="2011"/>
        <end position="2071"/>
    </location>
</feature>
<comment type="caution">
    <text evidence="7">The sequence shown here is derived from an EMBL/GenBank/DDBJ whole genome shotgun (WGS) entry which is preliminary data.</text>
</comment>
<evidence type="ECO:0000256" key="5">
    <source>
        <dbReference type="SAM" id="MobiDB-lite"/>
    </source>
</evidence>
<protein>
    <recommendedName>
        <fullName evidence="2">separase</fullName>
        <ecNumber evidence="2">3.4.22.49</ecNumber>
    </recommendedName>
</protein>
<dbReference type="GO" id="GO:0072686">
    <property type="term" value="C:mitotic spindle"/>
    <property type="evidence" value="ECO:0007669"/>
    <property type="project" value="TreeGrafter"/>
</dbReference>
<dbReference type="GO" id="GO:0004197">
    <property type="term" value="F:cysteine-type endopeptidase activity"/>
    <property type="evidence" value="ECO:0007669"/>
    <property type="project" value="InterPro"/>
</dbReference>
<feature type="domain" description="Peptidase C50" evidence="6">
    <location>
        <begin position="1853"/>
        <end position="1960"/>
    </location>
</feature>
<evidence type="ECO:0000313" key="7">
    <source>
        <dbReference type="EMBL" id="KAJ4374260.1"/>
    </source>
</evidence>
<evidence type="ECO:0000256" key="4">
    <source>
        <dbReference type="ARBA" id="ARBA00022829"/>
    </source>
</evidence>
<feature type="region of interest" description="Disordered" evidence="5">
    <location>
        <begin position="42"/>
        <end position="76"/>
    </location>
</feature>